<evidence type="ECO:0000313" key="1">
    <source>
        <dbReference type="EMBL" id="JAD68944.1"/>
    </source>
</evidence>
<proteinExistence type="predicted"/>
<protein>
    <submittedName>
        <fullName evidence="1">Uncharacterized protein</fullName>
    </submittedName>
</protein>
<accession>A0A0A9BY03</accession>
<reference evidence="1" key="2">
    <citation type="journal article" date="2015" name="Data Brief">
        <title>Shoot transcriptome of the giant reed, Arundo donax.</title>
        <authorList>
            <person name="Barrero R.A."/>
            <person name="Guerrero F.D."/>
            <person name="Moolhuijzen P."/>
            <person name="Goolsby J.A."/>
            <person name="Tidwell J."/>
            <person name="Bellgard S.E."/>
            <person name="Bellgard M.I."/>
        </authorList>
    </citation>
    <scope>NUCLEOTIDE SEQUENCE</scope>
    <source>
        <tissue evidence="1">Shoot tissue taken approximately 20 cm above the soil surface</tissue>
    </source>
</reference>
<dbReference type="EMBL" id="GBRH01228951">
    <property type="protein sequence ID" value="JAD68944.1"/>
    <property type="molecule type" value="Transcribed_RNA"/>
</dbReference>
<reference evidence="1" key="1">
    <citation type="submission" date="2014-09" db="EMBL/GenBank/DDBJ databases">
        <authorList>
            <person name="Magalhaes I.L.F."/>
            <person name="Oliveira U."/>
            <person name="Santos F.R."/>
            <person name="Vidigal T.H.D.A."/>
            <person name="Brescovit A.D."/>
            <person name="Santos A.J."/>
        </authorList>
    </citation>
    <scope>NUCLEOTIDE SEQUENCE</scope>
    <source>
        <tissue evidence="1">Shoot tissue taken approximately 20 cm above the soil surface</tissue>
    </source>
</reference>
<name>A0A0A9BY03_ARUDO</name>
<sequence>MSIQASSNLIRW</sequence>
<organism evidence="1">
    <name type="scientific">Arundo donax</name>
    <name type="common">Giant reed</name>
    <name type="synonym">Donax arundinaceus</name>
    <dbReference type="NCBI Taxonomy" id="35708"/>
    <lineage>
        <taxon>Eukaryota</taxon>
        <taxon>Viridiplantae</taxon>
        <taxon>Streptophyta</taxon>
        <taxon>Embryophyta</taxon>
        <taxon>Tracheophyta</taxon>
        <taxon>Spermatophyta</taxon>
        <taxon>Magnoliopsida</taxon>
        <taxon>Liliopsida</taxon>
        <taxon>Poales</taxon>
        <taxon>Poaceae</taxon>
        <taxon>PACMAD clade</taxon>
        <taxon>Arundinoideae</taxon>
        <taxon>Arundineae</taxon>
        <taxon>Arundo</taxon>
    </lineage>
</organism>